<proteinExistence type="predicted"/>
<keyword evidence="2" id="KW-1185">Reference proteome</keyword>
<gene>
    <name evidence="1" type="ORF">NUW54_g9435</name>
</gene>
<accession>A0ACC1P5Z6</accession>
<evidence type="ECO:0000313" key="1">
    <source>
        <dbReference type="EMBL" id="KAJ2987408.1"/>
    </source>
</evidence>
<name>A0ACC1P5Z6_9APHY</name>
<dbReference type="EMBL" id="JANSHE010003154">
    <property type="protein sequence ID" value="KAJ2987408.1"/>
    <property type="molecule type" value="Genomic_DNA"/>
</dbReference>
<reference evidence="1" key="1">
    <citation type="submission" date="2022-08" db="EMBL/GenBank/DDBJ databases">
        <title>Genome Sequence of Pycnoporus sanguineus.</title>
        <authorList>
            <person name="Buettner E."/>
        </authorList>
    </citation>
    <scope>NUCLEOTIDE SEQUENCE</scope>
    <source>
        <strain evidence="1">CG-C14</strain>
    </source>
</reference>
<sequence length="109" mass="12340">MNGVRRFLGGGASTPPSADLPPAPFYPSIFDEPAQRPAEAVMATDFLTPAERRRARRQPQDDDRRALLPQGPAAAPARAFYEFMELSSRTQKRYEQLFSAWSSKAKRRW</sequence>
<comment type="caution">
    <text evidence="1">The sequence shown here is derived from an EMBL/GenBank/DDBJ whole genome shotgun (WGS) entry which is preliminary data.</text>
</comment>
<dbReference type="Proteomes" id="UP001144978">
    <property type="component" value="Unassembled WGS sequence"/>
</dbReference>
<protein>
    <submittedName>
        <fullName evidence="1">Uncharacterized protein</fullName>
    </submittedName>
</protein>
<evidence type="ECO:0000313" key="2">
    <source>
        <dbReference type="Proteomes" id="UP001144978"/>
    </source>
</evidence>
<organism evidence="1 2">
    <name type="scientific">Trametes sanguinea</name>
    <dbReference type="NCBI Taxonomy" id="158606"/>
    <lineage>
        <taxon>Eukaryota</taxon>
        <taxon>Fungi</taxon>
        <taxon>Dikarya</taxon>
        <taxon>Basidiomycota</taxon>
        <taxon>Agaricomycotina</taxon>
        <taxon>Agaricomycetes</taxon>
        <taxon>Polyporales</taxon>
        <taxon>Polyporaceae</taxon>
        <taxon>Trametes</taxon>
    </lineage>
</organism>